<protein>
    <submittedName>
        <fullName evidence="2">Uncharacterized protein</fullName>
    </submittedName>
</protein>
<evidence type="ECO:0000313" key="2">
    <source>
        <dbReference type="EMBL" id="KAJ8311266.1"/>
    </source>
</evidence>
<evidence type="ECO:0000256" key="1">
    <source>
        <dbReference type="SAM" id="MobiDB-lite"/>
    </source>
</evidence>
<name>A0ABQ9F3X0_TEGGR</name>
<dbReference type="Proteomes" id="UP001217089">
    <property type="component" value="Unassembled WGS sequence"/>
</dbReference>
<reference evidence="2 3" key="1">
    <citation type="submission" date="2022-12" db="EMBL/GenBank/DDBJ databases">
        <title>Chromosome-level genome of Tegillarca granosa.</title>
        <authorList>
            <person name="Kim J."/>
        </authorList>
    </citation>
    <scope>NUCLEOTIDE SEQUENCE [LARGE SCALE GENOMIC DNA]</scope>
    <source>
        <strain evidence="2">Teg-2019</strain>
        <tissue evidence="2">Adductor muscle</tissue>
    </source>
</reference>
<feature type="region of interest" description="Disordered" evidence="1">
    <location>
        <begin position="102"/>
        <end position="121"/>
    </location>
</feature>
<keyword evidence="3" id="KW-1185">Reference proteome</keyword>
<proteinExistence type="predicted"/>
<sequence>MPDDDKKQRGVCVECKRSKYLTRHEIFGPNEVLRHTHNAFGLDPTYRLWSINTRDINSDLLPLAITIPADLIENHDDEFFEEISEVNDFLFGNVLVTGDTSCENNTDTNGESDNDSQGEGSLELNVDDARQTDVTEHNVTNQFRRITCGCTRSQIFYLIDEVEQTGKGANSVATPSFFIQRLRRNRCSPSYGQLLRYGLWRVMTGQHDSISFSLKEAGHTKFHPGWHFGLWKIKWRTTTLLASYQKIRGITWFDFFDGSDRVINVYILIYKVV</sequence>
<comment type="caution">
    <text evidence="2">The sequence shown here is derived from an EMBL/GenBank/DDBJ whole genome shotgun (WGS) entry which is preliminary data.</text>
</comment>
<gene>
    <name evidence="2" type="ORF">KUTeg_011181</name>
</gene>
<accession>A0ABQ9F3X0</accession>
<organism evidence="2 3">
    <name type="scientific">Tegillarca granosa</name>
    <name type="common">Malaysian cockle</name>
    <name type="synonym">Anadara granosa</name>
    <dbReference type="NCBI Taxonomy" id="220873"/>
    <lineage>
        <taxon>Eukaryota</taxon>
        <taxon>Metazoa</taxon>
        <taxon>Spiralia</taxon>
        <taxon>Lophotrochozoa</taxon>
        <taxon>Mollusca</taxon>
        <taxon>Bivalvia</taxon>
        <taxon>Autobranchia</taxon>
        <taxon>Pteriomorphia</taxon>
        <taxon>Arcoida</taxon>
        <taxon>Arcoidea</taxon>
        <taxon>Arcidae</taxon>
        <taxon>Tegillarca</taxon>
    </lineage>
</organism>
<dbReference type="EMBL" id="JARBDR010000518">
    <property type="protein sequence ID" value="KAJ8311266.1"/>
    <property type="molecule type" value="Genomic_DNA"/>
</dbReference>
<evidence type="ECO:0000313" key="3">
    <source>
        <dbReference type="Proteomes" id="UP001217089"/>
    </source>
</evidence>